<feature type="region of interest" description="Disordered" evidence="1">
    <location>
        <begin position="276"/>
        <end position="303"/>
    </location>
</feature>
<evidence type="ECO:0000313" key="3">
    <source>
        <dbReference type="Proteomes" id="UP000009168"/>
    </source>
</evidence>
<accession>I7LXD8</accession>
<dbReference type="GeneID" id="7838873"/>
<feature type="compositionally biased region" description="Polar residues" evidence="1">
    <location>
        <begin position="294"/>
        <end position="303"/>
    </location>
</feature>
<proteinExistence type="predicted"/>
<sequence>MFNIYQFENELKEQIQYEKKRVNEQKWKEKRQIQKDQMVENYKKRLNQFLSEMKQKPIKIYDDIVDMKLNLVNKFRPEDESKIIGPKIMKLKDYPSRAQSPNYVSHKQSQNMSLDMYESNKSLNQTNPFIPFKPYQFRSREKNKELYGDMKFKASFKNERVVDQLFEQGIGGLRSDHPYVPQTAPTSYNKKVSLRDQIGKIRIRPSTTKNDIFISQNNSSQNLEQDQQDNKDNLILMQNQINKQTNQHQQILNNSSIIKEHKSFQNNFVSEMYANGNNRFQTNSGKNRNKSLPYDSNSKSLTSNDMSVEDLNVIKKKDLTNTLSQKNDLNYLKQNQNINQIVKSKRSSSIQINDYLNNQKHENNQLTNNININNLNYQSNKNTLNISTPEKNTYQNQMQKIHHHNNSHIKGQNILPILHQKTHFKALTELAIKQPLLKSELKEVYDENLVGNLIETNQIFDDQVTSDAIQVMNECNIFRTKHKNVKGIRGTLRNTSNNFNQNNQIHIKENSMKYSFA</sequence>
<dbReference type="RefSeq" id="XP_001024682.2">
    <property type="nucleotide sequence ID" value="XM_001024682.2"/>
</dbReference>
<dbReference type="AlphaFoldDB" id="I7LXD8"/>
<dbReference type="KEGG" id="tet:TTHERM_00616120"/>
<name>I7LXD8_TETTS</name>
<dbReference type="Proteomes" id="UP000009168">
    <property type="component" value="Unassembled WGS sequence"/>
</dbReference>
<dbReference type="EMBL" id="GG662448">
    <property type="protein sequence ID" value="EAS04437.2"/>
    <property type="molecule type" value="Genomic_DNA"/>
</dbReference>
<dbReference type="InParanoid" id="I7LXD8"/>
<reference evidence="3" key="1">
    <citation type="journal article" date="2006" name="PLoS Biol.">
        <title>Macronuclear genome sequence of the ciliate Tetrahymena thermophila, a model eukaryote.</title>
        <authorList>
            <person name="Eisen J.A."/>
            <person name="Coyne R.S."/>
            <person name="Wu M."/>
            <person name="Wu D."/>
            <person name="Thiagarajan M."/>
            <person name="Wortman J.R."/>
            <person name="Badger J.H."/>
            <person name="Ren Q."/>
            <person name="Amedeo P."/>
            <person name="Jones K.M."/>
            <person name="Tallon L.J."/>
            <person name="Delcher A.L."/>
            <person name="Salzberg S.L."/>
            <person name="Silva J.C."/>
            <person name="Haas B.J."/>
            <person name="Majoros W.H."/>
            <person name="Farzad M."/>
            <person name="Carlton J.M."/>
            <person name="Smith R.K. Jr."/>
            <person name="Garg J."/>
            <person name="Pearlman R.E."/>
            <person name="Karrer K.M."/>
            <person name="Sun L."/>
            <person name="Manning G."/>
            <person name="Elde N.C."/>
            <person name="Turkewitz A.P."/>
            <person name="Asai D.J."/>
            <person name="Wilkes D.E."/>
            <person name="Wang Y."/>
            <person name="Cai H."/>
            <person name="Collins K."/>
            <person name="Stewart B.A."/>
            <person name="Lee S.R."/>
            <person name="Wilamowska K."/>
            <person name="Weinberg Z."/>
            <person name="Ruzzo W.L."/>
            <person name="Wloga D."/>
            <person name="Gaertig J."/>
            <person name="Frankel J."/>
            <person name="Tsao C.-C."/>
            <person name="Gorovsky M.A."/>
            <person name="Keeling P.J."/>
            <person name="Waller R.F."/>
            <person name="Patron N.J."/>
            <person name="Cherry J.M."/>
            <person name="Stover N.A."/>
            <person name="Krieger C.J."/>
            <person name="del Toro C."/>
            <person name="Ryder H.F."/>
            <person name="Williamson S.C."/>
            <person name="Barbeau R.A."/>
            <person name="Hamilton E.P."/>
            <person name="Orias E."/>
        </authorList>
    </citation>
    <scope>NUCLEOTIDE SEQUENCE [LARGE SCALE GENOMIC DNA]</scope>
    <source>
        <strain evidence="3">SB210</strain>
    </source>
</reference>
<feature type="compositionally biased region" description="Polar residues" evidence="1">
    <location>
        <begin position="276"/>
        <end position="286"/>
    </location>
</feature>
<protein>
    <submittedName>
        <fullName evidence="2">Uncharacterized protein</fullName>
    </submittedName>
</protein>
<evidence type="ECO:0000256" key="1">
    <source>
        <dbReference type="SAM" id="MobiDB-lite"/>
    </source>
</evidence>
<organism evidence="2 3">
    <name type="scientific">Tetrahymena thermophila (strain SB210)</name>
    <dbReference type="NCBI Taxonomy" id="312017"/>
    <lineage>
        <taxon>Eukaryota</taxon>
        <taxon>Sar</taxon>
        <taxon>Alveolata</taxon>
        <taxon>Ciliophora</taxon>
        <taxon>Intramacronucleata</taxon>
        <taxon>Oligohymenophorea</taxon>
        <taxon>Hymenostomatida</taxon>
        <taxon>Tetrahymenina</taxon>
        <taxon>Tetrahymenidae</taxon>
        <taxon>Tetrahymena</taxon>
    </lineage>
</organism>
<keyword evidence="3" id="KW-1185">Reference proteome</keyword>
<gene>
    <name evidence="2" type="ORF">TTHERM_00616120</name>
</gene>
<evidence type="ECO:0000313" key="2">
    <source>
        <dbReference type="EMBL" id="EAS04437.2"/>
    </source>
</evidence>